<dbReference type="InterPro" id="IPR029060">
    <property type="entry name" value="PIN-like_dom_sf"/>
</dbReference>
<dbReference type="InterPro" id="IPR050556">
    <property type="entry name" value="Type_II_TA_system_RNase"/>
</dbReference>
<dbReference type="EMBL" id="CP106679">
    <property type="protein sequence ID" value="UXP33669.1"/>
    <property type="molecule type" value="Genomic_DNA"/>
</dbReference>
<accession>A0ABY6CT23</accession>
<keyword evidence="6" id="KW-0460">Magnesium</keyword>
<evidence type="ECO:0000313" key="10">
    <source>
        <dbReference type="Proteomes" id="UP001065174"/>
    </source>
</evidence>
<keyword evidence="4" id="KW-0479">Metal-binding</keyword>
<dbReference type="Proteomes" id="UP001065174">
    <property type="component" value="Chromosome"/>
</dbReference>
<evidence type="ECO:0000256" key="6">
    <source>
        <dbReference type="ARBA" id="ARBA00022842"/>
    </source>
</evidence>
<dbReference type="PANTHER" id="PTHR33653">
    <property type="entry name" value="RIBONUCLEASE VAPC2"/>
    <property type="match status" value="1"/>
</dbReference>
<dbReference type="Pfam" id="PF01850">
    <property type="entry name" value="PIN"/>
    <property type="match status" value="1"/>
</dbReference>
<dbReference type="PANTHER" id="PTHR33653:SF1">
    <property type="entry name" value="RIBONUCLEASE VAPC2"/>
    <property type="match status" value="1"/>
</dbReference>
<evidence type="ECO:0000313" key="9">
    <source>
        <dbReference type="EMBL" id="UXP33669.1"/>
    </source>
</evidence>
<keyword evidence="10" id="KW-1185">Reference proteome</keyword>
<dbReference type="CDD" id="cd18741">
    <property type="entry name" value="PIN_VapC4-5_FitB-like"/>
    <property type="match status" value="1"/>
</dbReference>
<keyword evidence="2" id="KW-1277">Toxin-antitoxin system</keyword>
<evidence type="ECO:0000256" key="3">
    <source>
        <dbReference type="ARBA" id="ARBA00022722"/>
    </source>
</evidence>
<evidence type="ECO:0000256" key="7">
    <source>
        <dbReference type="ARBA" id="ARBA00038093"/>
    </source>
</evidence>
<feature type="domain" description="PIN" evidence="8">
    <location>
        <begin position="7"/>
        <end position="113"/>
    </location>
</feature>
<name>A0ABY6CT23_9BACT</name>
<proteinExistence type="inferred from homology"/>
<evidence type="ECO:0000259" key="8">
    <source>
        <dbReference type="Pfam" id="PF01850"/>
    </source>
</evidence>
<evidence type="ECO:0000256" key="1">
    <source>
        <dbReference type="ARBA" id="ARBA00001946"/>
    </source>
</evidence>
<comment type="cofactor">
    <cofactor evidence="1">
        <name>Mg(2+)</name>
        <dbReference type="ChEBI" id="CHEBI:18420"/>
    </cofactor>
</comment>
<comment type="similarity">
    <text evidence="7">Belongs to the PINc/VapC protein family.</text>
</comment>
<dbReference type="Gene3D" id="3.40.50.1010">
    <property type="entry name" value="5'-nuclease"/>
    <property type="match status" value="1"/>
</dbReference>
<keyword evidence="5" id="KW-0378">Hydrolase</keyword>
<evidence type="ECO:0000256" key="5">
    <source>
        <dbReference type="ARBA" id="ARBA00022801"/>
    </source>
</evidence>
<organism evidence="9 10">
    <name type="scientific">Reichenbachiella agarivorans</name>
    <dbReference type="NCBI Taxonomy" id="2979464"/>
    <lineage>
        <taxon>Bacteria</taxon>
        <taxon>Pseudomonadati</taxon>
        <taxon>Bacteroidota</taxon>
        <taxon>Cytophagia</taxon>
        <taxon>Cytophagales</taxon>
        <taxon>Reichenbachiellaceae</taxon>
        <taxon>Reichenbachiella</taxon>
    </lineage>
</organism>
<dbReference type="InterPro" id="IPR002716">
    <property type="entry name" value="PIN_dom"/>
</dbReference>
<evidence type="ECO:0000256" key="4">
    <source>
        <dbReference type="ARBA" id="ARBA00022723"/>
    </source>
</evidence>
<gene>
    <name evidence="9" type="ORF">N6H18_06845</name>
</gene>
<dbReference type="RefSeq" id="WP_262311098.1">
    <property type="nucleotide sequence ID" value="NZ_CP106679.1"/>
</dbReference>
<keyword evidence="3" id="KW-0540">Nuclease</keyword>
<protein>
    <submittedName>
        <fullName evidence="9">Type II toxin-antitoxin system VapC family toxin</fullName>
    </submittedName>
</protein>
<evidence type="ECO:0000256" key="2">
    <source>
        <dbReference type="ARBA" id="ARBA00022649"/>
    </source>
</evidence>
<sequence length="129" mass="14369">MEKKGLVLCDTNILIELYKNNEEIIKSLRSIGQANMAISIVTTGELLYGALNKKELNRIKKDLAQLIPFGISSPVSEVFTELMIKYTLSHKLSLGDGLIAATAIAEDLPLYTLNLKDFKFIEGLRLWGI</sequence>
<dbReference type="SUPFAM" id="SSF88723">
    <property type="entry name" value="PIN domain-like"/>
    <property type="match status" value="1"/>
</dbReference>
<reference evidence="9" key="1">
    <citation type="submission" date="2022-09" db="EMBL/GenBank/DDBJ databases">
        <title>Comparative genomics and taxonomic characterization of three novel marine species of genus Reichenbachiella exhibiting antioxidant and polysaccharide degradation activities.</title>
        <authorList>
            <person name="Muhammad N."/>
            <person name="Lee Y.-J."/>
            <person name="Ko J."/>
            <person name="Kim S.-G."/>
        </authorList>
    </citation>
    <scope>NUCLEOTIDE SEQUENCE</scope>
    <source>
        <strain evidence="9">BKB1-1</strain>
    </source>
</reference>